<feature type="region of interest" description="Disordered" evidence="1">
    <location>
        <begin position="1"/>
        <end position="118"/>
    </location>
</feature>
<organism evidence="2 3">
    <name type="scientific">Podila minutissima</name>
    <dbReference type="NCBI Taxonomy" id="64525"/>
    <lineage>
        <taxon>Eukaryota</taxon>
        <taxon>Fungi</taxon>
        <taxon>Fungi incertae sedis</taxon>
        <taxon>Mucoromycota</taxon>
        <taxon>Mortierellomycotina</taxon>
        <taxon>Mortierellomycetes</taxon>
        <taxon>Mortierellales</taxon>
        <taxon>Mortierellaceae</taxon>
        <taxon>Podila</taxon>
    </lineage>
</organism>
<dbReference type="Proteomes" id="UP000696485">
    <property type="component" value="Unassembled WGS sequence"/>
</dbReference>
<evidence type="ECO:0000313" key="3">
    <source>
        <dbReference type="Proteomes" id="UP000696485"/>
    </source>
</evidence>
<keyword evidence="3" id="KW-1185">Reference proteome</keyword>
<feature type="compositionally biased region" description="Low complexity" evidence="1">
    <location>
        <begin position="41"/>
        <end position="72"/>
    </location>
</feature>
<dbReference type="EMBL" id="JAAAUY010001566">
    <property type="protein sequence ID" value="KAF9322409.1"/>
    <property type="molecule type" value="Genomic_DNA"/>
</dbReference>
<accession>A0A9P5VGR0</accession>
<proteinExistence type="predicted"/>
<reference evidence="2" key="1">
    <citation type="journal article" date="2020" name="Fungal Divers.">
        <title>Resolving the Mortierellaceae phylogeny through synthesis of multi-gene phylogenetics and phylogenomics.</title>
        <authorList>
            <person name="Vandepol N."/>
            <person name="Liber J."/>
            <person name="Desiro A."/>
            <person name="Na H."/>
            <person name="Kennedy M."/>
            <person name="Barry K."/>
            <person name="Grigoriev I.V."/>
            <person name="Miller A.N."/>
            <person name="O'Donnell K."/>
            <person name="Stajich J.E."/>
            <person name="Bonito G."/>
        </authorList>
    </citation>
    <scope>NUCLEOTIDE SEQUENCE</scope>
    <source>
        <strain evidence="2">NVP1</strain>
    </source>
</reference>
<feature type="non-terminal residue" evidence="2">
    <location>
        <position position="118"/>
    </location>
</feature>
<sequence>MDQGPHANDAFHRSQEEDNDSADDMTLPPSYEEAISQYANEETTTTSSETTTTTTTRGHGRSQSQSQSSYSYYGGGASGPSRSSDYNLNDDVQGSDDDVDQPNKVPSARSTQTYIQPR</sequence>
<feature type="compositionally biased region" description="Polar residues" evidence="1">
    <location>
        <begin position="108"/>
        <end position="118"/>
    </location>
</feature>
<dbReference type="AlphaFoldDB" id="A0A9P5VGR0"/>
<evidence type="ECO:0000256" key="1">
    <source>
        <dbReference type="SAM" id="MobiDB-lite"/>
    </source>
</evidence>
<name>A0A9P5VGR0_9FUNG</name>
<evidence type="ECO:0000313" key="2">
    <source>
        <dbReference type="EMBL" id="KAF9322409.1"/>
    </source>
</evidence>
<protein>
    <submittedName>
        <fullName evidence="2">Uncharacterized protein</fullName>
    </submittedName>
</protein>
<gene>
    <name evidence="2" type="ORF">BG006_002419</name>
</gene>
<comment type="caution">
    <text evidence="2">The sequence shown here is derived from an EMBL/GenBank/DDBJ whole genome shotgun (WGS) entry which is preliminary data.</text>
</comment>